<reference evidence="1" key="1">
    <citation type="journal article" date="2023" name="IScience">
        <title>Live-bearing cockroach genome reveals convergent evolutionary mechanisms linked to viviparity in insects and beyond.</title>
        <authorList>
            <person name="Fouks B."/>
            <person name="Harrison M.C."/>
            <person name="Mikhailova A.A."/>
            <person name="Marchal E."/>
            <person name="English S."/>
            <person name="Carruthers M."/>
            <person name="Jennings E.C."/>
            <person name="Chiamaka E.L."/>
            <person name="Frigard R.A."/>
            <person name="Pippel M."/>
            <person name="Attardo G.M."/>
            <person name="Benoit J.B."/>
            <person name="Bornberg-Bauer E."/>
            <person name="Tobe S.S."/>
        </authorList>
    </citation>
    <scope>NUCLEOTIDE SEQUENCE</scope>
    <source>
        <strain evidence="1">Stay&amp;Tobe</strain>
    </source>
</reference>
<sequence>RFKLTITASLYNVIGGSPGSRPISESTKCFILLPNVNQVRCGNVDLLPVTTILRFGSPTYLFVYFNASYPRILVPPSILYELLFCCNKKHSHLDLSLLNNKPITLHRHMLESILNRPYTTHFKKKRLPLLKRIAYKSIEFSDSENEKISYLNQCGIVIVSFRNLIDIRIISLSNITFQIHSILLLRVSLLESKWDIDLVELFHSSSLCVITLSYKNNIHGIV</sequence>
<feature type="non-terminal residue" evidence="1">
    <location>
        <position position="222"/>
    </location>
</feature>
<proteinExistence type="predicted"/>
<evidence type="ECO:0000313" key="2">
    <source>
        <dbReference type="Proteomes" id="UP001233999"/>
    </source>
</evidence>
<evidence type="ECO:0000313" key="1">
    <source>
        <dbReference type="EMBL" id="KAJ9591126.1"/>
    </source>
</evidence>
<comment type="caution">
    <text evidence="1">The sequence shown here is derived from an EMBL/GenBank/DDBJ whole genome shotgun (WGS) entry which is preliminary data.</text>
</comment>
<gene>
    <name evidence="1" type="ORF">L9F63_002347</name>
</gene>
<keyword evidence="2" id="KW-1185">Reference proteome</keyword>
<name>A0AAD8A2C8_DIPPU</name>
<reference evidence="1" key="2">
    <citation type="submission" date="2023-05" db="EMBL/GenBank/DDBJ databases">
        <authorList>
            <person name="Fouks B."/>
        </authorList>
    </citation>
    <scope>NUCLEOTIDE SEQUENCE</scope>
    <source>
        <strain evidence="1">Stay&amp;Tobe</strain>
        <tissue evidence="1">Testes</tissue>
    </source>
</reference>
<dbReference type="EMBL" id="JASPKZ010003886">
    <property type="protein sequence ID" value="KAJ9591126.1"/>
    <property type="molecule type" value="Genomic_DNA"/>
</dbReference>
<protein>
    <submittedName>
        <fullName evidence="1">Uncharacterized protein</fullName>
    </submittedName>
</protein>
<dbReference type="Proteomes" id="UP001233999">
    <property type="component" value="Unassembled WGS sequence"/>
</dbReference>
<organism evidence="1 2">
    <name type="scientific">Diploptera punctata</name>
    <name type="common">Pacific beetle cockroach</name>
    <dbReference type="NCBI Taxonomy" id="6984"/>
    <lineage>
        <taxon>Eukaryota</taxon>
        <taxon>Metazoa</taxon>
        <taxon>Ecdysozoa</taxon>
        <taxon>Arthropoda</taxon>
        <taxon>Hexapoda</taxon>
        <taxon>Insecta</taxon>
        <taxon>Pterygota</taxon>
        <taxon>Neoptera</taxon>
        <taxon>Polyneoptera</taxon>
        <taxon>Dictyoptera</taxon>
        <taxon>Blattodea</taxon>
        <taxon>Blaberoidea</taxon>
        <taxon>Blaberidae</taxon>
        <taxon>Diplopterinae</taxon>
        <taxon>Diploptera</taxon>
    </lineage>
</organism>
<dbReference type="AlphaFoldDB" id="A0AAD8A2C8"/>
<feature type="non-terminal residue" evidence="1">
    <location>
        <position position="1"/>
    </location>
</feature>
<accession>A0AAD8A2C8</accession>